<organism evidence="2 3">
    <name type="scientific">Caldimonas brevitalea</name>
    <dbReference type="NCBI Taxonomy" id="413882"/>
    <lineage>
        <taxon>Bacteria</taxon>
        <taxon>Pseudomonadati</taxon>
        <taxon>Pseudomonadota</taxon>
        <taxon>Betaproteobacteria</taxon>
        <taxon>Burkholderiales</taxon>
        <taxon>Sphaerotilaceae</taxon>
        <taxon>Caldimonas</taxon>
    </lineage>
</organism>
<proteinExistence type="predicted"/>
<reference evidence="2 3" key="1">
    <citation type="submission" date="2015-05" db="EMBL/GenBank/DDBJ databases">
        <authorList>
            <person name="Tang B."/>
            <person name="Yu Y."/>
        </authorList>
    </citation>
    <scope>NUCLEOTIDE SEQUENCE [LARGE SCALE GENOMIC DNA]</scope>
    <source>
        <strain evidence="2 3">DSM 7029</strain>
    </source>
</reference>
<gene>
    <name evidence="2" type="ORF">AAW51_0734</name>
</gene>
<name>A0A0G3BLJ6_9BURK</name>
<dbReference type="OrthoDB" id="532541at2"/>
<evidence type="ECO:0000313" key="2">
    <source>
        <dbReference type="EMBL" id="AKJ27425.1"/>
    </source>
</evidence>
<accession>A0A0G3BLJ6</accession>
<sequence length="82" mass="9260">MKTTWYSPPNARDLTYEIRHDDQTLAVFLNGSLVQTAYFETDGLAAAAPEAILDVGKQMVRERHPLPQPSRNWAPPPGLRDR</sequence>
<evidence type="ECO:0000313" key="3">
    <source>
        <dbReference type="Proteomes" id="UP000035352"/>
    </source>
</evidence>
<dbReference type="AlphaFoldDB" id="A0A0G3BLJ6"/>
<evidence type="ECO:0000256" key="1">
    <source>
        <dbReference type="SAM" id="MobiDB-lite"/>
    </source>
</evidence>
<keyword evidence="3" id="KW-1185">Reference proteome</keyword>
<feature type="region of interest" description="Disordered" evidence="1">
    <location>
        <begin position="62"/>
        <end position="82"/>
    </location>
</feature>
<dbReference type="EMBL" id="CP011371">
    <property type="protein sequence ID" value="AKJ27425.1"/>
    <property type="molecule type" value="Genomic_DNA"/>
</dbReference>
<dbReference type="KEGG" id="pbh:AAW51_0734"/>
<dbReference type="Proteomes" id="UP000035352">
    <property type="component" value="Chromosome"/>
</dbReference>
<protein>
    <submittedName>
        <fullName evidence="2">Uncharacterized protein</fullName>
    </submittedName>
</protein>
<dbReference type="RefSeq" id="WP_047193526.1">
    <property type="nucleotide sequence ID" value="NZ_CP011371.1"/>
</dbReference>